<proteinExistence type="predicted"/>
<reference evidence="1" key="1">
    <citation type="journal article" date="2014" name="Front. Microbiol.">
        <title>High frequency of phylogenetically diverse reductive dehalogenase-homologous genes in deep subseafloor sedimentary metagenomes.</title>
        <authorList>
            <person name="Kawai M."/>
            <person name="Futagami T."/>
            <person name="Toyoda A."/>
            <person name="Takaki Y."/>
            <person name="Nishi S."/>
            <person name="Hori S."/>
            <person name="Arai W."/>
            <person name="Tsubouchi T."/>
            <person name="Morono Y."/>
            <person name="Uchiyama I."/>
            <person name="Ito T."/>
            <person name="Fujiyama A."/>
            <person name="Inagaki F."/>
            <person name="Takami H."/>
        </authorList>
    </citation>
    <scope>NUCLEOTIDE SEQUENCE</scope>
    <source>
        <strain evidence="1">Expedition CK06-06</strain>
    </source>
</reference>
<organism evidence="1">
    <name type="scientific">marine sediment metagenome</name>
    <dbReference type="NCBI Taxonomy" id="412755"/>
    <lineage>
        <taxon>unclassified sequences</taxon>
        <taxon>metagenomes</taxon>
        <taxon>ecological metagenomes</taxon>
    </lineage>
</organism>
<dbReference type="SUPFAM" id="SSF49899">
    <property type="entry name" value="Concanavalin A-like lectins/glucanases"/>
    <property type="match status" value="1"/>
</dbReference>
<gene>
    <name evidence="1" type="ORF">S01H4_61988</name>
</gene>
<accession>X1D3R0</accession>
<dbReference type="AlphaFoldDB" id="X1D3R0"/>
<dbReference type="EMBL" id="BART01036878">
    <property type="protein sequence ID" value="GAH15371.1"/>
    <property type="molecule type" value="Genomic_DNA"/>
</dbReference>
<dbReference type="InterPro" id="IPR013320">
    <property type="entry name" value="ConA-like_dom_sf"/>
</dbReference>
<name>X1D3R0_9ZZZZ</name>
<sequence>MPIPVNRYFKWEFMIRFGSLGNTVQPVEFEINIEEASQNTGTGFTMAYIPSDGTWTYLSPDKSSWPQFTAYNLNVNQWYKMSVTVDLNVQPIEDFVFEINDVEVARIPALNSGVQAYYMDLLTIGTHIASQDGDVHYFHLDEVKLYEYT</sequence>
<protein>
    <submittedName>
        <fullName evidence="1">Uncharacterized protein</fullName>
    </submittedName>
</protein>
<comment type="caution">
    <text evidence="1">The sequence shown here is derived from an EMBL/GenBank/DDBJ whole genome shotgun (WGS) entry which is preliminary data.</text>
</comment>
<evidence type="ECO:0000313" key="1">
    <source>
        <dbReference type="EMBL" id="GAH15371.1"/>
    </source>
</evidence>